<sequence>MCYFSTDNILFSTMSSKDNSKNEGCANNQSCDNSLPGKDTVPRLPTMETATRLRNRMLKTQTEHQATPKSTQPNPGPDFSNPPPNVNQLTQMQDSQQPLTSVSQSKLSATAKEFVPRCQNIAHDSCDSDSSTILDEINNLNLQESYDPDSEYEVPSELAGNLILERFHHALNVLNLNPGNMEEYLRPVCEMIHRSSNTTEIVNVVVESLFEQSIQESNFRYTGARICQFLHSNLKDTSYFSGFREIFLKRCQKEYNRRNELKNGSQAGQERLRGLSMFMAEVLLNVQAVAADGSMQPLTFCPKSFLILPRLFCQHLQTWMLSVRANY</sequence>
<dbReference type="InterPro" id="IPR051367">
    <property type="entry name" value="mRNA_TranslReg/HistoneTransl"/>
</dbReference>
<dbReference type="GO" id="GO:0008494">
    <property type="term" value="F:translation activator activity"/>
    <property type="evidence" value="ECO:0007669"/>
    <property type="project" value="TreeGrafter"/>
</dbReference>
<dbReference type="GO" id="GO:0003723">
    <property type="term" value="F:RNA binding"/>
    <property type="evidence" value="ECO:0007669"/>
    <property type="project" value="InterPro"/>
</dbReference>
<organism evidence="6">
    <name type="scientific">Arion vulgaris</name>
    <dbReference type="NCBI Taxonomy" id="1028688"/>
    <lineage>
        <taxon>Eukaryota</taxon>
        <taxon>Metazoa</taxon>
        <taxon>Spiralia</taxon>
        <taxon>Lophotrochozoa</taxon>
        <taxon>Mollusca</taxon>
        <taxon>Gastropoda</taxon>
        <taxon>Heterobranchia</taxon>
        <taxon>Euthyneura</taxon>
        <taxon>Panpulmonata</taxon>
        <taxon>Eupulmonata</taxon>
        <taxon>Stylommatophora</taxon>
        <taxon>Helicina</taxon>
        <taxon>Arionoidea</taxon>
        <taxon>Arionidae</taxon>
        <taxon>Arion</taxon>
    </lineage>
</organism>
<name>A0A0B6ZPJ6_9EUPU</name>
<dbReference type="GO" id="GO:0005737">
    <property type="term" value="C:cytoplasm"/>
    <property type="evidence" value="ECO:0007669"/>
    <property type="project" value="UniProtKB-SubCell"/>
</dbReference>
<comment type="subcellular location">
    <subcellularLocation>
        <location evidence="1">Cytoplasm</location>
    </subcellularLocation>
</comment>
<feature type="region of interest" description="Disordered" evidence="4">
    <location>
        <begin position="61"/>
        <end position="105"/>
    </location>
</feature>
<gene>
    <name evidence="6" type="primary">ORF74671</name>
</gene>
<dbReference type="PANTHER" id="PTHR23254:SF15">
    <property type="entry name" value="POLYADENYLATE-BINDING PROTEIN-INTERACTING PROTEIN 1"/>
    <property type="match status" value="1"/>
</dbReference>
<evidence type="ECO:0000256" key="4">
    <source>
        <dbReference type="SAM" id="MobiDB-lite"/>
    </source>
</evidence>
<evidence type="ECO:0000256" key="1">
    <source>
        <dbReference type="ARBA" id="ARBA00004496"/>
    </source>
</evidence>
<accession>A0A0B6ZPJ6</accession>
<dbReference type="InterPro" id="IPR016024">
    <property type="entry name" value="ARM-type_fold"/>
</dbReference>
<dbReference type="AlphaFoldDB" id="A0A0B6ZPJ6"/>
<reference evidence="6" key="1">
    <citation type="submission" date="2014-12" db="EMBL/GenBank/DDBJ databases">
        <title>Insight into the proteome of Arion vulgaris.</title>
        <authorList>
            <person name="Aradska J."/>
            <person name="Bulat T."/>
            <person name="Smidak R."/>
            <person name="Sarate P."/>
            <person name="Gangsoo J."/>
            <person name="Sialana F."/>
            <person name="Bilban M."/>
            <person name="Lubec G."/>
        </authorList>
    </citation>
    <scope>NUCLEOTIDE SEQUENCE</scope>
    <source>
        <tissue evidence="6">Skin</tissue>
    </source>
</reference>
<evidence type="ECO:0000259" key="5">
    <source>
        <dbReference type="Pfam" id="PF02854"/>
    </source>
</evidence>
<evidence type="ECO:0000313" key="6">
    <source>
        <dbReference type="EMBL" id="CEK70564.1"/>
    </source>
</evidence>
<dbReference type="InterPro" id="IPR003890">
    <property type="entry name" value="MIF4G-like_typ-3"/>
</dbReference>
<dbReference type="PANTHER" id="PTHR23254">
    <property type="entry name" value="EIF4G DOMAIN PROTEIN"/>
    <property type="match status" value="1"/>
</dbReference>
<dbReference type="EMBL" id="HACG01023699">
    <property type="protein sequence ID" value="CEK70564.1"/>
    <property type="molecule type" value="Transcribed_RNA"/>
</dbReference>
<evidence type="ECO:0000256" key="2">
    <source>
        <dbReference type="ARBA" id="ARBA00022490"/>
    </source>
</evidence>
<dbReference type="GO" id="GO:0006446">
    <property type="term" value="P:regulation of translational initiation"/>
    <property type="evidence" value="ECO:0007669"/>
    <property type="project" value="TreeGrafter"/>
</dbReference>
<dbReference type="Pfam" id="PF02854">
    <property type="entry name" value="MIF4G"/>
    <property type="match status" value="1"/>
</dbReference>
<feature type="compositionally biased region" description="Pro residues" evidence="4">
    <location>
        <begin position="74"/>
        <end position="85"/>
    </location>
</feature>
<feature type="compositionally biased region" description="Polar residues" evidence="4">
    <location>
        <begin position="86"/>
        <end position="105"/>
    </location>
</feature>
<keyword evidence="3" id="KW-0810">Translation regulation</keyword>
<evidence type="ECO:0000256" key="3">
    <source>
        <dbReference type="ARBA" id="ARBA00022845"/>
    </source>
</evidence>
<feature type="compositionally biased region" description="Polar residues" evidence="4">
    <location>
        <begin position="61"/>
        <end position="72"/>
    </location>
</feature>
<feature type="domain" description="MIF4G" evidence="5">
    <location>
        <begin position="186"/>
        <end position="284"/>
    </location>
</feature>
<feature type="region of interest" description="Disordered" evidence="4">
    <location>
        <begin position="15"/>
        <end position="45"/>
    </location>
</feature>
<protein>
    <recommendedName>
        <fullName evidence="5">MIF4G domain-containing protein</fullName>
    </recommendedName>
</protein>
<dbReference type="Gene3D" id="1.25.40.180">
    <property type="match status" value="1"/>
</dbReference>
<dbReference type="SUPFAM" id="SSF48371">
    <property type="entry name" value="ARM repeat"/>
    <property type="match status" value="1"/>
</dbReference>
<keyword evidence="2" id="KW-0963">Cytoplasm</keyword>
<proteinExistence type="predicted"/>